<evidence type="ECO:0000256" key="1">
    <source>
        <dbReference type="SAM" id="MobiDB-lite"/>
    </source>
</evidence>
<dbReference type="EMBL" id="PQWO01000032">
    <property type="protein sequence ID" value="PZD70587.1"/>
    <property type="molecule type" value="Genomic_DNA"/>
</dbReference>
<protein>
    <submittedName>
        <fullName evidence="2">Uncharacterized protein</fullName>
    </submittedName>
</protein>
<name>A0A2W1JNW1_9CYAN</name>
<keyword evidence="3" id="KW-1185">Reference proteome</keyword>
<reference evidence="2 3" key="1">
    <citation type="journal article" date="2018" name="Sci. Rep.">
        <title>A novel species of the marine cyanobacterium Acaryochloris with a unique pigment content and lifestyle.</title>
        <authorList>
            <person name="Partensky F."/>
            <person name="Six C."/>
            <person name="Ratin M."/>
            <person name="Garczarek L."/>
            <person name="Vaulot D."/>
            <person name="Probert I."/>
            <person name="Calteau A."/>
            <person name="Gourvil P."/>
            <person name="Marie D."/>
            <person name="Grebert T."/>
            <person name="Bouchier C."/>
            <person name="Le Panse S."/>
            <person name="Gachenot M."/>
            <person name="Rodriguez F."/>
            <person name="Garrido J.L."/>
        </authorList>
    </citation>
    <scope>NUCLEOTIDE SEQUENCE [LARGE SCALE GENOMIC DNA]</scope>
    <source>
        <strain evidence="2 3">RCC1774</strain>
    </source>
</reference>
<sequence length="317" mass="35378">MFQLSEKALGETFCEQAENKDLSTLLAYLRWTFSGPNVDIFKEWISLPSFYRDWFDFGDRKNLRTVYRSLLRANSCLAESCEWRLKKLCGSAACSETELTVYYSGIAESNIECAGERSDSQPMVWLAQQCITLCDHLVRQTYLLKETKAAIEEAELSDWLKEQSETEWEPVASSFNNVLSQEAHPSFESLTTESQASEECTDEECSDCPFEPERRAGLVDCPGVPSRCSCDETAVSGADPSETQAQESVRPVESSEKPAKDLNTLCSVLAIAFGLSAGFNLALIEDRVNPPEVEAHEKQELVSYANSLLVDGRAVRP</sequence>
<feature type="region of interest" description="Disordered" evidence="1">
    <location>
        <begin position="234"/>
        <end position="256"/>
    </location>
</feature>
<proteinExistence type="predicted"/>
<dbReference type="AlphaFoldDB" id="A0A2W1JNW1"/>
<comment type="caution">
    <text evidence="2">The sequence shown here is derived from an EMBL/GenBank/DDBJ whole genome shotgun (WGS) entry which is preliminary data.</text>
</comment>
<dbReference type="Proteomes" id="UP000248857">
    <property type="component" value="Unassembled WGS sequence"/>
</dbReference>
<dbReference type="RefSeq" id="WP_110988825.1">
    <property type="nucleotide sequence ID" value="NZ_CAWNWM010000032.1"/>
</dbReference>
<accession>A0A2W1JNW1</accession>
<evidence type="ECO:0000313" key="2">
    <source>
        <dbReference type="EMBL" id="PZD70587.1"/>
    </source>
</evidence>
<gene>
    <name evidence="2" type="ORF">C1752_10437</name>
</gene>
<organism evidence="2 3">
    <name type="scientific">Acaryochloris thomasi RCC1774</name>
    <dbReference type="NCBI Taxonomy" id="1764569"/>
    <lineage>
        <taxon>Bacteria</taxon>
        <taxon>Bacillati</taxon>
        <taxon>Cyanobacteriota</taxon>
        <taxon>Cyanophyceae</taxon>
        <taxon>Acaryochloridales</taxon>
        <taxon>Acaryochloridaceae</taxon>
        <taxon>Acaryochloris</taxon>
        <taxon>Acaryochloris thomasi</taxon>
    </lineage>
</organism>
<evidence type="ECO:0000313" key="3">
    <source>
        <dbReference type="Proteomes" id="UP000248857"/>
    </source>
</evidence>